<dbReference type="AlphaFoldDB" id="A0A559K4R8"/>
<dbReference type="Proteomes" id="UP000317036">
    <property type="component" value="Unassembled WGS sequence"/>
</dbReference>
<name>A0A559K4R8_9BACL</name>
<accession>A0A559K4R8</accession>
<evidence type="ECO:0000313" key="1">
    <source>
        <dbReference type="EMBL" id="TVY07132.1"/>
    </source>
</evidence>
<dbReference type="EMBL" id="VNJI01000042">
    <property type="protein sequence ID" value="TVY07132.1"/>
    <property type="molecule type" value="Genomic_DNA"/>
</dbReference>
<sequence>MYFIYIQKIHVYALGQSPLTHYFTKAGYEMLNGGNNSFRVLRPQRQKEKPFLMAAATSKMAHA</sequence>
<keyword evidence="2" id="KW-1185">Reference proteome</keyword>
<comment type="caution">
    <text evidence="1">The sequence shown here is derived from an EMBL/GenBank/DDBJ whole genome shotgun (WGS) entry which is preliminary data.</text>
</comment>
<reference evidence="1 2" key="1">
    <citation type="submission" date="2019-07" db="EMBL/GenBank/DDBJ databases">
        <authorList>
            <person name="Kim J."/>
        </authorList>
    </citation>
    <scope>NUCLEOTIDE SEQUENCE [LARGE SCALE GENOMIC DNA]</scope>
    <source>
        <strain evidence="1 2">JC52</strain>
    </source>
</reference>
<protein>
    <submittedName>
        <fullName evidence="1">Uncharacterized protein</fullName>
    </submittedName>
</protein>
<gene>
    <name evidence="1" type="ORF">FPZ49_25430</name>
</gene>
<dbReference type="RefSeq" id="WP_222429968.1">
    <property type="nucleotide sequence ID" value="NZ_VNJI01000042.1"/>
</dbReference>
<proteinExistence type="predicted"/>
<evidence type="ECO:0000313" key="2">
    <source>
        <dbReference type="Proteomes" id="UP000317036"/>
    </source>
</evidence>
<organism evidence="1 2">
    <name type="scientific">Paenibacillus cremeus</name>
    <dbReference type="NCBI Taxonomy" id="2163881"/>
    <lineage>
        <taxon>Bacteria</taxon>
        <taxon>Bacillati</taxon>
        <taxon>Bacillota</taxon>
        <taxon>Bacilli</taxon>
        <taxon>Bacillales</taxon>
        <taxon>Paenibacillaceae</taxon>
        <taxon>Paenibacillus</taxon>
    </lineage>
</organism>